<proteinExistence type="inferred from homology"/>
<evidence type="ECO:0000256" key="1">
    <source>
        <dbReference type="ARBA" id="ARBA00004776"/>
    </source>
</evidence>
<comment type="similarity">
    <text evidence="2">Belongs to the glycosyltransferase 2 family.</text>
</comment>
<dbReference type="InterPro" id="IPR029044">
    <property type="entry name" value="Nucleotide-diphossugar_trans"/>
</dbReference>
<dbReference type="PANTHER" id="PTHR43179:SF12">
    <property type="entry name" value="GALACTOFURANOSYLTRANSFERASE GLFT2"/>
    <property type="match status" value="1"/>
</dbReference>
<dbReference type="Gene3D" id="3.90.550.10">
    <property type="entry name" value="Spore Coat Polysaccharide Biosynthesis Protein SpsA, Chain A"/>
    <property type="match status" value="1"/>
</dbReference>
<evidence type="ECO:0000256" key="3">
    <source>
        <dbReference type="ARBA" id="ARBA00022676"/>
    </source>
</evidence>
<feature type="domain" description="Glycosyltransferase 2-like" evidence="5">
    <location>
        <begin position="12"/>
        <end position="139"/>
    </location>
</feature>
<dbReference type="Pfam" id="PF00535">
    <property type="entry name" value="Glycos_transf_2"/>
    <property type="match status" value="1"/>
</dbReference>
<protein>
    <submittedName>
        <fullName evidence="7">Glycosyltransferase</fullName>
    </submittedName>
</protein>
<reference evidence="7 8" key="1">
    <citation type="submission" date="2020-03" db="EMBL/GenBank/DDBJ databases">
        <title>WGS of actinomycetes isolated from Thailand.</title>
        <authorList>
            <person name="Thawai C."/>
        </authorList>
    </citation>
    <scope>NUCLEOTIDE SEQUENCE [LARGE SCALE GENOMIC DNA]</scope>
    <source>
        <strain evidence="7 8">PLAI 1-29</strain>
    </source>
</reference>
<organism evidence="7 8">
    <name type="scientific">Streptomyces zingiberis</name>
    <dbReference type="NCBI Taxonomy" id="2053010"/>
    <lineage>
        <taxon>Bacteria</taxon>
        <taxon>Bacillati</taxon>
        <taxon>Actinomycetota</taxon>
        <taxon>Actinomycetes</taxon>
        <taxon>Kitasatosporales</taxon>
        <taxon>Streptomycetaceae</taxon>
        <taxon>Streptomyces</taxon>
    </lineage>
</organism>
<evidence type="ECO:0000256" key="2">
    <source>
        <dbReference type="ARBA" id="ARBA00006739"/>
    </source>
</evidence>
<gene>
    <name evidence="7" type="ORF">HCK00_16125</name>
</gene>
<accession>A0ABX1C1K4</accession>
<evidence type="ECO:0000313" key="7">
    <source>
        <dbReference type="EMBL" id="NJQ02020.1"/>
    </source>
</evidence>
<evidence type="ECO:0000313" key="8">
    <source>
        <dbReference type="Proteomes" id="UP000695264"/>
    </source>
</evidence>
<keyword evidence="4" id="KW-0808">Transferase</keyword>
<evidence type="ECO:0000256" key="4">
    <source>
        <dbReference type="ARBA" id="ARBA00022679"/>
    </source>
</evidence>
<keyword evidence="8" id="KW-1185">Reference proteome</keyword>
<comment type="caution">
    <text evidence="7">The sequence shown here is derived from an EMBL/GenBank/DDBJ whole genome shotgun (WGS) entry which is preliminary data.</text>
</comment>
<dbReference type="InterPro" id="IPR001173">
    <property type="entry name" value="Glyco_trans_2-like"/>
</dbReference>
<dbReference type="EMBL" id="JAATEN010000011">
    <property type="protein sequence ID" value="NJQ02020.1"/>
    <property type="molecule type" value="Genomic_DNA"/>
</dbReference>
<keyword evidence="3" id="KW-0328">Glycosyltransferase</keyword>
<sequence>MAAGPGGPSAAVVIPTYNRAELLRGTLAALAASRPPDEGAFEVVVADDGSADHTRAVVQEFGGRLAVRYCFQEDQGFRAAAARNAGARLASAPVLIFIDAGVRPGPDFVRAHLAAHARGPRAVVGYTYGYRPDMSLPDALAAARQDLLPAEAVRRHGDADVLRDVRQPSFERFGYDLAGTVVPWQWFWSVNCSVSSADFRAVGGFDEDFRSWGGEDLDLGYRLHRAGTPFTVSRAAWALDTPHQRSPGDDLASNAANIAMLADKHPEPVTELLWAFFARPADRFELRHEWNVEDEYRLVLAAAEQARGTDVRGELALLREVTGDQRVVVLGCGADPPTGLVADVRLFDFDGRLTGSAAPGEVGHALGVRLPRAGGSVDRILVTSRLSGLWERWQAHIRSEAHRLGARVDVPFLGRTVR</sequence>
<dbReference type="PANTHER" id="PTHR43179">
    <property type="entry name" value="RHAMNOSYLTRANSFERASE WBBL"/>
    <property type="match status" value="1"/>
</dbReference>
<evidence type="ECO:0000259" key="5">
    <source>
        <dbReference type="Pfam" id="PF00535"/>
    </source>
</evidence>
<dbReference type="InterPro" id="IPR027791">
    <property type="entry name" value="Galactosyl_T_C"/>
</dbReference>
<feature type="domain" description="Galactosyltransferase C-terminal" evidence="6">
    <location>
        <begin position="183"/>
        <end position="229"/>
    </location>
</feature>
<dbReference type="SUPFAM" id="SSF53448">
    <property type="entry name" value="Nucleotide-diphospho-sugar transferases"/>
    <property type="match status" value="1"/>
</dbReference>
<comment type="pathway">
    <text evidence="1">Cell wall biogenesis; cell wall polysaccharide biosynthesis.</text>
</comment>
<dbReference type="Proteomes" id="UP000695264">
    <property type="component" value="Unassembled WGS sequence"/>
</dbReference>
<name>A0ABX1C1K4_9ACTN</name>
<evidence type="ECO:0000259" key="6">
    <source>
        <dbReference type="Pfam" id="PF02709"/>
    </source>
</evidence>
<dbReference type="Pfam" id="PF02709">
    <property type="entry name" value="Glyco_transf_7C"/>
    <property type="match status" value="1"/>
</dbReference>
<dbReference type="RefSeq" id="WP_168102650.1">
    <property type="nucleotide sequence ID" value="NZ_JAATEN010000011.1"/>
</dbReference>